<dbReference type="PANTHER" id="PTHR33112">
    <property type="entry name" value="DOMAIN PROTEIN, PUTATIVE-RELATED"/>
    <property type="match status" value="1"/>
</dbReference>
<evidence type="ECO:0000259" key="1">
    <source>
        <dbReference type="Pfam" id="PF06985"/>
    </source>
</evidence>
<proteinExistence type="predicted"/>
<accession>A0A9Q8Z8B5</accession>
<evidence type="ECO:0000313" key="3">
    <source>
        <dbReference type="Proteomes" id="UP001056012"/>
    </source>
</evidence>
<dbReference type="PANTHER" id="PTHR33112:SF9">
    <property type="entry name" value="HETEROKARYON INCOMPATIBILITY DOMAIN-CONTAINING PROTEIN"/>
    <property type="match status" value="1"/>
</dbReference>
<organism evidence="2 3">
    <name type="scientific">Curvularia clavata</name>
    <dbReference type="NCBI Taxonomy" id="95742"/>
    <lineage>
        <taxon>Eukaryota</taxon>
        <taxon>Fungi</taxon>
        <taxon>Dikarya</taxon>
        <taxon>Ascomycota</taxon>
        <taxon>Pezizomycotina</taxon>
        <taxon>Dothideomycetes</taxon>
        <taxon>Pleosporomycetidae</taxon>
        <taxon>Pleosporales</taxon>
        <taxon>Pleosporineae</taxon>
        <taxon>Pleosporaceae</taxon>
        <taxon>Curvularia</taxon>
    </lineage>
</organism>
<dbReference type="Pfam" id="PF06985">
    <property type="entry name" value="HET"/>
    <property type="match status" value="1"/>
</dbReference>
<dbReference type="AlphaFoldDB" id="A0A9Q8Z8B5"/>
<dbReference type="InterPro" id="IPR010730">
    <property type="entry name" value="HET"/>
</dbReference>
<feature type="domain" description="Heterokaryon incompatibility" evidence="1">
    <location>
        <begin position="16"/>
        <end position="142"/>
    </location>
</feature>
<dbReference type="Proteomes" id="UP001056012">
    <property type="component" value="Chromosome 3"/>
</dbReference>
<gene>
    <name evidence="2" type="ORF">yc1106_05168</name>
</gene>
<dbReference type="EMBL" id="CP089276">
    <property type="protein sequence ID" value="USP77894.1"/>
    <property type="molecule type" value="Genomic_DNA"/>
</dbReference>
<sequence length="448" mass="50557">MTTTLGSYERLKDGFEKDEMPLAFQEAAVIAQYLDIDYIWIDSLCIVQDNEDDWESQAAHMGQIFESAAVTIAASLSHNPHESLFVRKNPRYEEFELYNDSHGNYNGAVFKARRKTTFGIHAKTGRSKDVDHLDTRAWGLQEKLLSRRLIAFTGAEIQWTCRTSKVCECRSKTYTPEPLLLPSAKEADIKNEHGYAKAWSRIVEPYSDRSLTFPDDRLPAISGLAKKFQQTTDFTYIAGLWKENICYDLMWQCDIMTSALLSTPMVDSAASTIGLNPFGKVTDGSLDVRGTTIEAWLRSSSGTPDDYELCIMDTIYQPNADQRKACEFSIDLQHTAGIWANTGEQPAQALGSKRLRIGIGDIETPVVLLGVYSIHHRNYLYQNFLILRSSPRAINTYERLGIGSGKIYNRDEIPAQSQLVQPFEWLSVDLGERAHALKTVVDQVIRIT</sequence>
<dbReference type="VEuPathDB" id="FungiDB:yc1106_05168"/>
<protein>
    <submittedName>
        <fullName evidence="2">HET-domain-containing protein</fullName>
    </submittedName>
</protein>
<keyword evidence="3" id="KW-1185">Reference proteome</keyword>
<reference evidence="2" key="1">
    <citation type="submission" date="2021-12" db="EMBL/GenBank/DDBJ databases">
        <title>Curvularia clavata genome.</title>
        <authorList>
            <person name="Cao Y."/>
        </authorList>
    </citation>
    <scope>NUCLEOTIDE SEQUENCE</scope>
    <source>
        <strain evidence="2">Yc1106</strain>
    </source>
</reference>
<evidence type="ECO:0000313" key="2">
    <source>
        <dbReference type="EMBL" id="USP77894.1"/>
    </source>
</evidence>
<name>A0A9Q8Z8B5_CURCL</name>
<dbReference type="OrthoDB" id="3486565at2759"/>